<keyword evidence="1" id="KW-0472">Membrane</keyword>
<organism evidence="2">
    <name type="scientific">Streptomyces sp. SID7499</name>
    <dbReference type="NCBI Taxonomy" id="2706086"/>
    <lineage>
        <taxon>Bacteria</taxon>
        <taxon>Bacillati</taxon>
        <taxon>Actinomycetota</taxon>
        <taxon>Actinomycetes</taxon>
        <taxon>Kitasatosporales</taxon>
        <taxon>Streptomycetaceae</taxon>
        <taxon>Streptomyces</taxon>
    </lineage>
</organism>
<feature type="transmembrane region" description="Helical" evidence="1">
    <location>
        <begin position="46"/>
        <end position="64"/>
    </location>
</feature>
<proteinExistence type="predicted"/>
<dbReference type="EMBL" id="JAAGMN010003310">
    <property type="protein sequence ID" value="NEE11002.1"/>
    <property type="molecule type" value="Genomic_DNA"/>
</dbReference>
<name>A0A6G3X001_9ACTN</name>
<keyword evidence="1" id="KW-0812">Transmembrane</keyword>
<protein>
    <submittedName>
        <fullName evidence="2">Uncharacterized protein</fullName>
    </submittedName>
</protein>
<comment type="caution">
    <text evidence="2">The sequence shown here is derived from an EMBL/GenBank/DDBJ whole genome shotgun (WGS) entry which is preliminary data.</text>
</comment>
<accession>A0A6G3X001</accession>
<feature type="transmembrane region" description="Helical" evidence="1">
    <location>
        <begin position="119"/>
        <end position="140"/>
    </location>
</feature>
<sequence>MRSHRPRGSASPASGVLRGLRAGALAVLCVLLPLAGHVLAQCHAPRWIIVAGMAAVAVPGATVLTRRRLTDAQVLAVLAAAQLAYHAAYSLPGACAAVVEQDGSGGLSGLVEHDAAAGPSSGAVLTGHLITLLLAARLLGITERLLWQSRTLWAVVRRLLLALWPLLNGRHGNGPQTAVPENTAPPISALLVRLNEGRAPPRPWHGPLALPLLRPMPIGGPSLP</sequence>
<evidence type="ECO:0000256" key="1">
    <source>
        <dbReference type="SAM" id="Phobius"/>
    </source>
</evidence>
<feature type="transmembrane region" description="Helical" evidence="1">
    <location>
        <begin position="20"/>
        <end position="40"/>
    </location>
</feature>
<reference evidence="2" key="1">
    <citation type="submission" date="2020-01" db="EMBL/GenBank/DDBJ databases">
        <title>Insect and environment-associated Actinomycetes.</title>
        <authorList>
            <person name="Currrie C."/>
            <person name="Chevrette M."/>
            <person name="Carlson C."/>
            <person name="Stubbendieck R."/>
            <person name="Wendt-Pienkowski E."/>
        </authorList>
    </citation>
    <scope>NUCLEOTIDE SEQUENCE</scope>
    <source>
        <strain evidence="2">SID7499</strain>
    </source>
</reference>
<evidence type="ECO:0000313" key="2">
    <source>
        <dbReference type="EMBL" id="NEE11002.1"/>
    </source>
</evidence>
<gene>
    <name evidence="2" type="ORF">G3M58_31645</name>
</gene>
<keyword evidence="1" id="KW-1133">Transmembrane helix</keyword>
<dbReference type="AlphaFoldDB" id="A0A6G3X001"/>
<feature type="transmembrane region" description="Helical" evidence="1">
    <location>
        <begin position="76"/>
        <end position="99"/>
    </location>
</feature>